<organism evidence="10 11">
    <name type="scientific">Cinchona calisaya</name>
    <dbReference type="NCBI Taxonomy" id="153742"/>
    <lineage>
        <taxon>Eukaryota</taxon>
        <taxon>Viridiplantae</taxon>
        <taxon>Streptophyta</taxon>
        <taxon>Embryophyta</taxon>
        <taxon>Tracheophyta</taxon>
        <taxon>Spermatophyta</taxon>
        <taxon>Magnoliopsida</taxon>
        <taxon>eudicotyledons</taxon>
        <taxon>Gunneridae</taxon>
        <taxon>Pentapetalae</taxon>
        <taxon>asterids</taxon>
        <taxon>lamiids</taxon>
        <taxon>Gentianales</taxon>
        <taxon>Rubiaceae</taxon>
        <taxon>Cinchonoideae</taxon>
        <taxon>Cinchoneae</taxon>
        <taxon>Cinchona</taxon>
    </lineage>
</organism>
<protein>
    <recommendedName>
        <fullName evidence="9">Disease resistance protein winged helix domain-containing protein</fullName>
    </recommendedName>
</protein>
<keyword evidence="8" id="KW-0067">ATP-binding</keyword>
<dbReference type="GO" id="GO:0006952">
    <property type="term" value="P:defense response"/>
    <property type="evidence" value="ECO:0007669"/>
    <property type="project" value="UniProtKB-KW"/>
</dbReference>
<comment type="similarity">
    <text evidence="2">Belongs to the disease resistance NB-LRR family.</text>
</comment>
<evidence type="ECO:0000313" key="11">
    <source>
        <dbReference type="Proteomes" id="UP001630127"/>
    </source>
</evidence>
<evidence type="ECO:0000256" key="8">
    <source>
        <dbReference type="ARBA" id="ARBA00022840"/>
    </source>
</evidence>
<keyword evidence="6" id="KW-0547">Nucleotide-binding</keyword>
<dbReference type="InterPro" id="IPR044974">
    <property type="entry name" value="Disease_R_plants"/>
</dbReference>
<reference evidence="10 11" key="1">
    <citation type="submission" date="2024-11" db="EMBL/GenBank/DDBJ databases">
        <title>A near-complete genome assembly of Cinchona calisaya.</title>
        <authorList>
            <person name="Lian D.C."/>
            <person name="Zhao X.W."/>
            <person name="Wei L."/>
        </authorList>
    </citation>
    <scope>NUCLEOTIDE SEQUENCE [LARGE SCALE GENOMIC DNA]</scope>
    <source>
        <tissue evidence="10">Nenye</tissue>
    </source>
</reference>
<evidence type="ECO:0000313" key="10">
    <source>
        <dbReference type="EMBL" id="KAL3523450.1"/>
    </source>
</evidence>
<dbReference type="PANTHER" id="PTHR23155">
    <property type="entry name" value="DISEASE RESISTANCE PROTEIN RP"/>
    <property type="match status" value="1"/>
</dbReference>
<evidence type="ECO:0000256" key="6">
    <source>
        <dbReference type="ARBA" id="ARBA00022741"/>
    </source>
</evidence>
<comment type="caution">
    <text evidence="10">The sequence shown here is derived from an EMBL/GenBank/DDBJ whole genome shotgun (WGS) entry which is preliminary data.</text>
</comment>
<keyword evidence="3" id="KW-0963">Cytoplasm</keyword>
<dbReference type="InterPro" id="IPR058922">
    <property type="entry name" value="WHD_DRP"/>
</dbReference>
<evidence type="ECO:0000256" key="7">
    <source>
        <dbReference type="ARBA" id="ARBA00022821"/>
    </source>
</evidence>
<keyword evidence="4" id="KW-0433">Leucine-rich repeat</keyword>
<dbReference type="FunFam" id="1.10.10.10:FF:000322">
    <property type="entry name" value="Probable disease resistance protein At1g63360"/>
    <property type="match status" value="1"/>
</dbReference>
<name>A0ABD2ZYM5_9GENT</name>
<evidence type="ECO:0000256" key="1">
    <source>
        <dbReference type="ARBA" id="ARBA00004496"/>
    </source>
</evidence>
<evidence type="ECO:0000259" key="9">
    <source>
        <dbReference type="Pfam" id="PF23559"/>
    </source>
</evidence>
<keyword evidence="11" id="KW-1185">Reference proteome</keyword>
<evidence type="ECO:0000256" key="5">
    <source>
        <dbReference type="ARBA" id="ARBA00022737"/>
    </source>
</evidence>
<keyword evidence="7" id="KW-0611">Plant defense</keyword>
<dbReference type="GO" id="GO:0005737">
    <property type="term" value="C:cytoplasm"/>
    <property type="evidence" value="ECO:0007669"/>
    <property type="project" value="UniProtKB-SubCell"/>
</dbReference>
<sequence>MDVLELSYKHLSDYMKPCFLYFGAFLEVREILTWKLISLWIAEGFLQKAEYRSLEEVAEAYMKDLINRSLVMVAKKGSLSGVKTCSIHDLLLEFCVAKAKEEYFLQVLHGPEELFTFNEPGNFNRLCIHSKVKDFQMSRLFCPRISCLLFFAHPRCAIFLSFFEFANFLEC</sequence>
<evidence type="ECO:0000256" key="3">
    <source>
        <dbReference type="ARBA" id="ARBA00022490"/>
    </source>
</evidence>
<evidence type="ECO:0000256" key="4">
    <source>
        <dbReference type="ARBA" id="ARBA00022614"/>
    </source>
</evidence>
<feature type="domain" description="Disease resistance protein winged helix" evidence="9">
    <location>
        <begin position="30"/>
        <end position="94"/>
    </location>
</feature>
<accession>A0ABD2ZYM5</accession>
<dbReference type="EMBL" id="JBJUIK010000007">
    <property type="protein sequence ID" value="KAL3523450.1"/>
    <property type="molecule type" value="Genomic_DNA"/>
</dbReference>
<evidence type="ECO:0000256" key="2">
    <source>
        <dbReference type="ARBA" id="ARBA00008894"/>
    </source>
</evidence>
<gene>
    <name evidence="10" type="ORF">ACH5RR_016284</name>
</gene>
<dbReference type="InterPro" id="IPR036388">
    <property type="entry name" value="WH-like_DNA-bd_sf"/>
</dbReference>
<comment type="subcellular location">
    <subcellularLocation>
        <location evidence="1">Cytoplasm</location>
    </subcellularLocation>
</comment>
<dbReference type="PANTHER" id="PTHR23155:SF1152">
    <property type="entry name" value="AAA+ ATPASE DOMAIN-CONTAINING PROTEIN"/>
    <property type="match status" value="1"/>
</dbReference>
<dbReference type="AlphaFoldDB" id="A0ABD2ZYM5"/>
<dbReference type="Pfam" id="PF23559">
    <property type="entry name" value="WHD_DRP"/>
    <property type="match status" value="1"/>
</dbReference>
<dbReference type="Gene3D" id="1.10.10.10">
    <property type="entry name" value="Winged helix-like DNA-binding domain superfamily/Winged helix DNA-binding domain"/>
    <property type="match status" value="1"/>
</dbReference>
<dbReference type="Proteomes" id="UP001630127">
    <property type="component" value="Unassembled WGS sequence"/>
</dbReference>
<proteinExistence type="inferred from homology"/>
<keyword evidence="5" id="KW-0677">Repeat</keyword>
<dbReference type="GO" id="GO:0005524">
    <property type="term" value="F:ATP binding"/>
    <property type="evidence" value="ECO:0007669"/>
    <property type="project" value="UniProtKB-KW"/>
</dbReference>